<dbReference type="Proteomes" id="UP000595823">
    <property type="component" value="Chromosome"/>
</dbReference>
<sequence length="148" mass="16302">MNINGKEKFEDPLEKVWDSLHDPEILKNIIPGCEELNYQGDGEYEVIMKLGVAAVKGEYTGKVKLDDIEKPYHYILTAQGSGSPGHVDVEMDCKLNELEDEGCELVWDCQADVGGKIAGVGSRVLGGIAKYMAGKFFKDMKSQMKAKA</sequence>
<evidence type="ECO:0000313" key="2">
    <source>
        <dbReference type="Proteomes" id="UP000595823"/>
    </source>
</evidence>
<name>A0A7T7CAC5_9BACI</name>
<organism evidence="1 2">
    <name type="scientific">Salicibibacter cibarius</name>
    <dbReference type="NCBI Taxonomy" id="2743000"/>
    <lineage>
        <taxon>Bacteria</taxon>
        <taxon>Bacillati</taxon>
        <taxon>Bacillota</taxon>
        <taxon>Bacilli</taxon>
        <taxon>Bacillales</taxon>
        <taxon>Bacillaceae</taxon>
        <taxon>Salicibibacter</taxon>
    </lineage>
</organism>
<evidence type="ECO:0000313" key="1">
    <source>
        <dbReference type="EMBL" id="QQK74718.1"/>
    </source>
</evidence>
<dbReference type="CDD" id="cd05018">
    <property type="entry name" value="CoxG"/>
    <property type="match status" value="1"/>
</dbReference>
<dbReference type="InterPro" id="IPR023393">
    <property type="entry name" value="START-like_dom_sf"/>
</dbReference>
<dbReference type="PANTHER" id="PTHR38588:SF1">
    <property type="entry name" value="BLL0334 PROTEIN"/>
    <property type="match status" value="1"/>
</dbReference>
<gene>
    <name evidence="1" type="ORF">HUG15_03255</name>
</gene>
<dbReference type="InterPro" id="IPR010419">
    <property type="entry name" value="CO_DH_gsu"/>
</dbReference>
<proteinExistence type="predicted"/>
<dbReference type="EMBL" id="CP054705">
    <property type="protein sequence ID" value="QQK74718.1"/>
    <property type="molecule type" value="Genomic_DNA"/>
</dbReference>
<accession>A0A7T7CAC5</accession>
<reference evidence="1 2" key="1">
    <citation type="submission" date="2020-06" db="EMBL/GenBank/DDBJ databases">
        <title>Genomic analysis of Salicibibacter sp. NKC5-3.</title>
        <authorList>
            <person name="Oh Y.J."/>
        </authorList>
    </citation>
    <scope>NUCLEOTIDE SEQUENCE [LARGE SCALE GENOMIC DNA]</scope>
    <source>
        <strain evidence="1 2">NKC5-3</strain>
    </source>
</reference>
<dbReference type="Gene3D" id="3.30.530.20">
    <property type="match status" value="1"/>
</dbReference>
<protein>
    <submittedName>
        <fullName evidence="1">Carbon monoxide dehydrogenase subunit G</fullName>
    </submittedName>
</protein>
<dbReference type="AlphaFoldDB" id="A0A7T7CAC5"/>
<dbReference type="RefSeq" id="WP_200126986.1">
    <property type="nucleotide sequence ID" value="NZ_CP054705.1"/>
</dbReference>
<dbReference type="KEGG" id="scia:HUG15_03255"/>
<dbReference type="SUPFAM" id="SSF55961">
    <property type="entry name" value="Bet v1-like"/>
    <property type="match status" value="1"/>
</dbReference>
<dbReference type="PANTHER" id="PTHR38588">
    <property type="entry name" value="BLL0334 PROTEIN"/>
    <property type="match status" value="1"/>
</dbReference>
<dbReference type="Pfam" id="PF06240">
    <property type="entry name" value="COXG"/>
    <property type="match status" value="1"/>
</dbReference>
<keyword evidence="2" id="KW-1185">Reference proteome</keyword>